<sequence length="473" mass="53267">MNTVHGLKIAYLSGIFNQGNDDDSILAYDQADVDKLRSANFQQNVPYGVDLLLTTEWPEGIQQGSANTPSSSLQTVSRPIAQLALGLKPRYHFADSEHVFYEREPYTTVMGFGGANERPANHVTRFLGLGDALNKNKQRWFYAYNLVPMSKATPDILSTQPTSTTDCPFWELTQANSGKRDHPDNGTYFWGDNQPRKRQGPPEGYVCKICNEPGHFIKDCPQKSVPRNDYICRVCNQPGHFVQDCPNKGAAPDLRSCWFCLSNPDIEKHLIGSIGENVYLTLAKGPLVAPSTCPVSGGGHVLLIAINHYPDFGRAPDDIKQEVETELKQYKDGLRQYFDSFGYEMVTYQIAREPHRGMAHAHMQILAVPKNLSDHIEQVAQQEAKMAGFNLATHRSDEDHDYFEMELPNGKRLIHALSPKERFNLQFGRLVLANALDTPDRMDWKACAQGMEEEKQACKEFKAAFKKFDFSLD</sequence>
<dbReference type="CDD" id="cd07380">
    <property type="entry name" value="MPP_CWF19_N"/>
    <property type="match status" value="1"/>
</dbReference>
<dbReference type="InterPro" id="IPR036265">
    <property type="entry name" value="HIT-like_sf"/>
</dbReference>
<dbReference type="Proteomes" id="UP000242146">
    <property type="component" value="Unassembled WGS sequence"/>
</dbReference>
<dbReference type="Gene3D" id="4.10.60.10">
    <property type="entry name" value="Zinc finger, CCHC-type"/>
    <property type="match status" value="2"/>
</dbReference>
<proteinExistence type="predicted"/>
<evidence type="ECO:0000256" key="1">
    <source>
        <dbReference type="ARBA" id="ARBA00022723"/>
    </source>
</evidence>
<evidence type="ECO:0000256" key="3">
    <source>
        <dbReference type="ARBA" id="ARBA00022833"/>
    </source>
</evidence>
<dbReference type="InterPro" id="IPR036875">
    <property type="entry name" value="Znf_CCHC_sf"/>
</dbReference>
<keyword evidence="3" id="KW-0862">Zinc</keyword>
<reference evidence="6 7" key="1">
    <citation type="submission" date="2016-07" db="EMBL/GenBank/DDBJ databases">
        <title>Pervasive Adenine N6-methylation of Active Genes in Fungi.</title>
        <authorList>
            <consortium name="DOE Joint Genome Institute"/>
            <person name="Mondo S.J."/>
            <person name="Dannebaum R.O."/>
            <person name="Kuo R.C."/>
            <person name="Labutti K."/>
            <person name="Haridas S."/>
            <person name="Kuo A."/>
            <person name="Salamov A."/>
            <person name="Ahrendt S.R."/>
            <person name="Lipzen A."/>
            <person name="Sullivan W."/>
            <person name="Andreopoulos W.B."/>
            <person name="Clum A."/>
            <person name="Lindquist E."/>
            <person name="Daum C."/>
            <person name="Ramamoorthy G.K."/>
            <person name="Gryganskyi A."/>
            <person name="Culley D."/>
            <person name="Magnuson J.K."/>
            <person name="James T.Y."/>
            <person name="O'Malley M.A."/>
            <person name="Stajich J.E."/>
            <person name="Spatafora J.W."/>
            <person name="Visel A."/>
            <person name="Grigoriev I.V."/>
        </authorList>
    </citation>
    <scope>NUCLEOTIDE SEQUENCE [LARGE SCALE GENOMIC DNA]</scope>
    <source>
        <strain evidence="6 7">NRRL 3301</strain>
    </source>
</reference>
<feature type="domain" description="CCHC-type" evidence="5">
    <location>
        <begin position="207"/>
        <end position="222"/>
    </location>
</feature>
<dbReference type="EMBL" id="MCGT01000012">
    <property type="protein sequence ID" value="ORX55121.1"/>
    <property type="molecule type" value="Genomic_DNA"/>
</dbReference>
<dbReference type="GO" id="GO:0000398">
    <property type="term" value="P:mRNA splicing, via spliceosome"/>
    <property type="evidence" value="ECO:0007669"/>
    <property type="project" value="TreeGrafter"/>
</dbReference>
<dbReference type="STRING" id="101127.A0A1X2GJE5"/>
<accession>A0A1X2GJE5</accession>
<dbReference type="GO" id="GO:0071014">
    <property type="term" value="C:post-mRNA release spliceosomal complex"/>
    <property type="evidence" value="ECO:0007669"/>
    <property type="project" value="TreeGrafter"/>
</dbReference>
<comment type="caution">
    <text evidence="6">The sequence shown here is derived from an EMBL/GenBank/DDBJ whole genome shotgun (WGS) entry which is preliminary data.</text>
</comment>
<feature type="domain" description="CCHC-type" evidence="5">
    <location>
        <begin position="232"/>
        <end position="247"/>
    </location>
</feature>
<evidence type="ECO:0000256" key="2">
    <source>
        <dbReference type="ARBA" id="ARBA00022771"/>
    </source>
</evidence>
<dbReference type="Gene3D" id="3.30.428.10">
    <property type="entry name" value="HIT-like"/>
    <property type="match status" value="1"/>
</dbReference>
<dbReference type="SMART" id="SM00343">
    <property type="entry name" value="ZnF_C2HC"/>
    <property type="match status" value="2"/>
</dbReference>
<organism evidence="6 7">
    <name type="scientific">Hesseltinella vesiculosa</name>
    <dbReference type="NCBI Taxonomy" id="101127"/>
    <lineage>
        <taxon>Eukaryota</taxon>
        <taxon>Fungi</taxon>
        <taxon>Fungi incertae sedis</taxon>
        <taxon>Mucoromycota</taxon>
        <taxon>Mucoromycotina</taxon>
        <taxon>Mucoromycetes</taxon>
        <taxon>Mucorales</taxon>
        <taxon>Cunninghamellaceae</taxon>
        <taxon>Hesseltinella</taxon>
    </lineage>
</organism>
<keyword evidence="2 4" id="KW-0863">Zinc-finger</keyword>
<dbReference type="InterPro" id="IPR025829">
    <property type="entry name" value="Zn_knuckle_CX2CX3GHX4C"/>
</dbReference>
<dbReference type="InterPro" id="IPR006767">
    <property type="entry name" value="Cwf19-like_C_dom-2"/>
</dbReference>
<keyword evidence="1" id="KW-0479">Metal-binding</keyword>
<keyword evidence="7" id="KW-1185">Reference proteome</keyword>
<dbReference type="PROSITE" id="PS50158">
    <property type="entry name" value="ZF_CCHC"/>
    <property type="match status" value="2"/>
</dbReference>
<dbReference type="OrthoDB" id="444325at2759"/>
<dbReference type="AlphaFoldDB" id="A0A1X2GJE5"/>
<dbReference type="GO" id="GO:0008270">
    <property type="term" value="F:zinc ion binding"/>
    <property type="evidence" value="ECO:0007669"/>
    <property type="project" value="UniProtKB-KW"/>
</dbReference>
<dbReference type="Pfam" id="PF13696">
    <property type="entry name" value="zf-CCHC_2"/>
    <property type="match status" value="2"/>
</dbReference>
<dbReference type="PANTHER" id="PTHR12072:SF4">
    <property type="entry name" value="CWF19-LIKE PROTEIN 1"/>
    <property type="match status" value="1"/>
</dbReference>
<dbReference type="PANTHER" id="PTHR12072">
    <property type="entry name" value="CWF19, CELL CYCLE CONTROL PROTEIN"/>
    <property type="match status" value="1"/>
</dbReference>
<dbReference type="Pfam" id="PF04676">
    <property type="entry name" value="CwfJ_C_2"/>
    <property type="match status" value="1"/>
</dbReference>
<dbReference type="SUPFAM" id="SSF54197">
    <property type="entry name" value="HIT-like"/>
    <property type="match status" value="1"/>
</dbReference>
<dbReference type="SUPFAM" id="SSF57756">
    <property type="entry name" value="Retrovirus zinc finger-like domains"/>
    <property type="match status" value="1"/>
</dbReference>
<dbReference type="GO" id="GO:0061632">
    <property type="term" value="F:RNA lariat debranching enzyme activator activity"/>
    <property type="evidence" value="ECO:0007669"/>
    <property type="project" value="TreeGrafter"/>
</dbReference>
<protein>
    <recommendedName>
        <fullName evidence="5">CCHC-type domain-containing protein</fullName>
    </recommendedName>
</protein>
<dbReference type="InterPro" id="IPR001878">
    <property type="entry name" value="Znf_CCHC"/>
</dbReference>
<dbReference type="Pfam" id="PF04677">
    <property type="entry name" value="CwfJ_C_1"/>
    <property type="match status" value="1"/>
</dbReference>
<evidence type="ECO:0000256" key="4">
    <source>
        <dbReference type="PROSITE-ProRule" id="PRU00047"/>
    </source>
</evidence>
<gene>
    <name evidence="6" type="ORF">DM01DRAFT_1286543</name>
</gene>
<evidence type="ECO:0000313" key="6">
    <source>
        <dbReference type="EMBL" id="ORX55121.1"/>
    </source>
</evidence>
<dbReference type="InterPro" id="IPR040194">
    <property type="entry name" value="Cwf19-like"/>
</dbReference>
<dbReference type="InterPro" id="IPR006768">
    <property type="entry name" value="Cwf19-like_C_dom-1"/>
</dbReference>
<name>A0A1X2GJE5_9FUNG</name>
<evidence type="ECO:0000259" key="5">
    <source>
        <dbReference type="PROSITE" id="PS50158"/>
    </source>
</evidence>
<evidence type="ECO:0000313" key="7">
    <source>
        <dbReference type="Proteomes" id="UP000242146"/>
    </source>
</evidence>
<dbReference type="GO" id="GO:0003676">
    <property type="term" value="F:nucleic acid binding"/>
    <property type="evidence" value="ECO:0007669"/>
    <property type="project" value="InterPro"/>
</dbReference>